<proteinExistence type="predicted"/>
<protein>
    <recommendedName>
        <fullName evidence="4">Glutamic acid-rich protein-like</fullName>
    </recommendedName>
</protein>
<sequence>MYPEVDDAKGTSCLTNTKIFEGLARMGYEKPSNKLTFYKAFFSPQWKLLIHTILQCLSAKTTSWNKFSSTMASAIICLATNQKFNFSRYILLSLVKNIEAGVPLFMFPRFVQLIINHQLGDMTHPKDIFDTPSLTKKVFANMKRVGTGFFREVTILFNNMLVQAPKEVGILQADKQPIPIPTKPSTSKPQKKHKRKTKHTKEPEDSLKLKELMDLCTNLSNKVLDLKNEVIDIKSTYKVKIKKLESRVEKLEDENKVLKGLKDLDHQEKVLSMLDVNDEESAGVEEVLEVVTAAKLITKVVTTAGVDVNDASVEDTPITAAEATKVIVEVHKPRKRRGVIIQDSEETTTVTVQPKVQAKDKGKAILIEEPKPLKRQVQIDLDEEVTRQLEAELNADINWNVMIEQVKRINKGIKLPEKEVRQEKEVEVESSKRKVESLEQEITKKQKIEKETEELKSIFLLVEKMYPLTHFTLEQMVNDVRLKVDYESEMSLKLLRLVKR</sequence>
<comment type="caution">
    <text evidence="3">The sequence shown here is derived from an EMBL/GenBank/DDBJ whole genome shotgun (WGS) entry which is preliminary data.</text>
</comment>
<name>A0A699J120_TANCI</name>
<dbReference type="EMBL" id="BKCJ010356827">
    <property type="protein sequence ID" value="GFA02076.1"/>
    <property type="molecule type" value="Genomic_DNA"/>
</dbReference>
<feature type="coiled-coil region" evidence="1">
    <location>
        <begin position="421"/>
        <end position="458"/>
    </location>
</feature>
<organism evidence="3">
    <name type="scientific">Tanacetum cinerariifolium</name>
    <name type="common">Dalmatian daisy</name>
    <name type="synonym">Chrysanthemum cinerariifolium</name>
    <dbReference type="NCBI Taxonomy" id="118510"/>
    <lineage>
        <taxon>Eukaryota</taxon>
        <taxon>Viridiplantae</taxon>
        <taxon>Streptophyta</taxon>
        <taxon>Embryophyta</taxon>
        <taxon>Tracheophyta</taxon>
        <taxon>Spermatophyta</taxon>
        <taxon>Magnoliopsida</taxon>
        <taxon>eudicotyledons</taxon>
        <taxon>Gunneridae</taxon>
        <taxon>Pentapetalae</taxon>
        <taxon>asterids</taxon>
        <taxon>campanulids</taxon>
        <taxon>Asterales</taxon>
        <taxon>Asteraceae</taxon>
        <taxon>Asteroideae</taxon>
        <taxon>Anthemideae</taxon>
        <taxon>Anthemidinae</taxon>
        <taxon>Tanacetum</taxon>
    </lineage>
</organism>
<feature type="coiled-coil region" evidence="1">
    <location>
        <begin position="209"/>
        <end position="261"/>
    </location>
</feature>
<evidence type="ECO:0000256" key="2">
    <source>
        <dbReference type="SAM" id="MobiDB-lite"/>
    </source>
</evidence>
<accession>A0A699J120</accession>
<feature type="compositionally biased region" description="Basic residues" evidence="2">
    <location>
        <begin position="189"/>
        <end position="199"/>
    </location>
</feature>
<evidence type="ECO:0008006" key="4">
    <source>
        <dbReference type="Google" id="ProtNLM"/>
    </source>
</evidence>
<feature type="region of interest" description="Disordered" evidence="2">
    <location>
        <begin position="173"/>
        <end position="204"/>
    </location>
</feature>
<keyword evidence="1" id="KW-0175">Coiled coil</keyword>
<dbReference type="AlphaFoldDB" id="A0A699J120"/>
<gene>
    <name evidence="3" type="ORF">Tci_574048</name>
</gene>
<evidence type="ECO:0000313" key="3">
    <source>
        <dbReference type="EMBL" id="GFA02076.1"/>
    </source>
</evidence>
<evidence type="ECO:0000256" key="1">
    <source>
        <dbReference type="SAM" id="Coils"/>
    </source>
</evidence>
<reference evidence="3" key="1">
    <citation type="journal article" date="2019" name="Sci. Rep.">
        <title>Draft genome of Tanacetum cinerariifolium, the natural source of mosquito coil.</title>
        <authorList>
            <person name="Yamashiro T."/>
            <person name="Shiraishi A."/>
            <person name="Satake H."/>
            <person name="Nakayama K."/>
        </authorList>
    </citation>
    <scope>NUCLEOTIDE SEQUENCE</scope>
</reference>